<evidence type="ECO:0000313" key="1">
    <source>
        <dbReference type="EMBL" id="QJA49544.1"/>
    </source>
</evidence>
<organism evidence="1">
    <name type="scientific">viral metagenome</name>
    <dbReference type="NCBI Taxonomy" id="1070528"/>
    <lineage>
        <taxon>unclassified sequences</taxon>
        <taxon>metagenomes</taxon>
        <taxon>organismal metagenomes</taxon>
    </lineage>
</organism>
<name>A0A6H1ZPP6_9ZZZZ</name>
<protein>
    <submittedName>
        <fullName evidence="1">Uncharacterized protein</fullName>
    </submittedName>
</protein>
<reference evidence="1" key="1">
    <citation type="submission" date="2020-03" db="EMBL/GenBank/DDBJ databases">
        <title>The deep terrestrial virosphere.</title>
        <authorList>
            <person name="Holmfeldt K."/>
            <person name="Nilsson E."/>
            <person name="Simone D."/>
            <person name="Lopez-Fernandez M."/>
            <person name="Wu X."/>
            <person name="de Brujin I."/>
            <person name="Lundin D."/>
            <person name="Andersson A."/>
            <person name="Bertilsson S."/>
            <person name="Dopson M."/>
        </authorList>
    </citation>
    <scope>NUCLEOTIDE SEQUENCE</scope>
    <source>
        <strain evidence="1">TM448A01396</strain>
    </source>
</reference>
<dbReference type="AlphaFoldDB" id="A0A6H1ZPP6"/>
<gene>
    <name evidence="1" type="ORF">TM448A01396_0024</name>
</gene>
<proteinExistence type="predicted"/>
<accession>A0A6H1ZPP6</accession>
<dbReference type="EMBL" id="MT144141">
    <property type="protein sequence ID" value="QJA49544.1"/>
    <property type="molecule type" value="Genomic_DNA"/>
</dbReference>
<sequence length="50" mass="5960">MTTDEINAWKILKEKKRSSNKEYGLKPTLSALEIFEDRKKNKKLTEFWGD</sequence>